<dbReference type="SUPFAM" id="SSF52833">
    <property type="entry name" value="Thioredoxin-like"/>
    <property type="match status" value="1"/>
</dbReference>
<reference evidence="6 7" key="1">
    <citation type="journal article" date="2015" name="Int. J. Syst. Evol. Microbiol.">
        <title>Carboxylicivirga linearis sp. nov., isolated from a sea cucumber culture pond.</title>
        <authorList>
            <person name="Wang F.Q."/>
            <person name="Zhou Y.X."/>
            <person name="Lin X.Z."/>
            <person name="Chen G.J."/>
            <person name="Du Z.J."/>
        </authorList>
    </citation>
    <scope>NUCLEOTIDE SEQUENCE [LARGE SCALE GENOMIC DNA]</scope>
    <source>
        <strain evidence="6 7">FB218</strain>
    </source>
</reference>
<dbReference type="Proteomes" id="UP000708576">
    <property type="component" value="Unassembled WGS sequence"/>
</dbReference>
<name>A0ABS5JT57_9BACT</name>
<dbReference type="PROSITE" id="PS51352">
    <property type="entry name" value="THIOREDOXIN_2"/>
    <property type="match status" value="1"/>
</dbReference>
<dbReference type="InterPro" id="IPR025380">
    <property type="entry name" value="DUF4369"/>
</dbReference>
<comment type="caution">
    <text evidence="6">The sequence shown here is derived from an EMBL/GenBank/DDBJ whole genome shotgun (WGS) entry which is preliminary data.</text>
</comment>
<keyword evidence="3" id="KW-1015">Disulfide bond</keyword>
<dbReference type="InterPro" id="IPR000866">
    <property type="entry name" value="AhpC/TSA"/>
</dbReference>
<dbReference type="InterPro" id="IPR013766">
    <property type="entry name" value="Thioredoxin_domain"/>
</dbReference>
<dbReference type="Pfam" id="PF00578">
    <property type="entry name" value="AhpC-TSA"/>
    <property type="match status" value="1"/>
</dbReference>
<comment type="subcellular location">
    <subcellularLocation>
        <location evidence="1">Cell envelope</location>
    </subcellularLocation>
</comment>
<dbReference type="PANTHER" id="PTHR42852">
    <property type="entry name" value="THIOL:DISULFIDE INTERCHANGE PROTEIN DSBE"/>
    <property type="match status" value="1"/>
</dbReference>
<protein>
    <submittedName>
        <fullName evidence="6">AhpC/TSA family protein</fullName>
    </submittedName>
</protein>
<dbReference type="PROSITE" id="PS51257">
    <property type="entry name" value="PROKAR_LIPOPROTEIN"/>
    <property type="match status" value="1"/>
</dbReference>
<dbReference type="InterPro" id="IPR050553">
    <property type="entry name" value="Thioredoxin_ResA/DsbE_sf"/>
</dbReference>
<sequence>MKNWMLAILSVALLASCQPKNYQITGTLEGVTAENVILKNLRKGRPVTMDSAKVVDGSFSFTGSVENPEFAILFVEGIQQPITFFIENSKITINGTVDDLANAEITGSSLNDLWVKFNDEIPGKDRMQELQKEYAQVQMSPDQDKQEKMKVLGEEANTIMGEQQAYYNKFLEENTNNAIGAFIALSMGQQMPLEEIKPTFEKLEAAMPTHAYIAELKEVIEAKEKREASLAATKVGAAAPDFTLKTKDGEEVSLSSFKGKYVLVDFWASWCQPCRQENPNVVKAYNKYNSKGFEVFSVSVDDNEEKWLEAVDADGLVWTQVRDAEKEVGRLYAVQSIPTTLLLDKEGVIIAKNLRGAALEEKLAELLN</sequence>
<evidence type="ECO:0000313" key="7">
    <source>
        <dbReference type="Proteomes" id="UP000708576"/>
    </source>
</evidence>
<dbReference type="EMBL" id="JAGUCO010000003">
    <property type="protein sequence ID" value="MBS2098003.1"/>
    <property type="molecule type" value="Genomic_DNA"/>
</dbReference>
<keyword evidence="4" id="KW-0676">Redox-active center</keyword>
<evidence type="ECO:0000313" key="6">
    <source>
        <dbReference type="EMBL" id="MBS2098003.1"/>
    </source>
</evidence>
<dbReference type="CDD" id="cd02966">
    <property type="entry name" value="TlpA_like_family"/>
    <property type="match status" value="1"/>
</dbReference>
<dbReference type="Gene3D" id="3.40.30.10">
    <property type="entry name" value="Glutaredoxin"/>
    <property type="match status" value="1"/>
</dbReference>
<evidence type="ECO:0000256" key="4">
    <source>
        <dbReference type="ARBA" id="ARBA00023284"/>
    </source>
</evidence>
<dbReference type="RefSeq" id="WP_212215213.1">
    <property type="nucleotide sequence ID" value="NZ_JAGUCO010000003.1"/>
</dbReference>
<dbReference type="PANTHER" id="PTHR42852:SF6">
    <property type="entry name" value="THIOL:DISULFIDE INTERCHANGE PROTEIN DSBE"/>
    <property type="match status" value="1"/>
</dbReference>
<keyword evidence="7" id="KW-1185">Reference proteome</keyword>
<gene>
    <name evidence="6" type="ORF">KEM10_06890</name>
</gene>
<evidence type="ECO:0000259" key="5">
    <source>
        <dbReference type="PROSITE" id="PS51352"/>
    </source>
</evidence>
<organism evidence="6 7">
    <name type="scientific">Carboxylicivirga linearis</name>
    <dbReference type="NCBI Taxonomy" id="1628157"/>
    <lineage>
        <taxon>Bacteria</taxon>
        <taxon>Pseudomonadati</taxon>
        <taxon>Bacteroidota</taxon>
        <taxon>Bacteroidia</taxon>
        <taxon>Marinilabiliales</taxon>
        <taxon>Marinilabiliaceae</taxon>
        <taxon>Carboxylicivirga</taxon>
    </lineage>
</organism>
<accession>A0ABS5JT57</accession>
<dbReference type="InterPro" id="IPR036249">
    <property type="entry name" value="Thioredoxin-like_sf"/>
</dbReference>
<evidence type="ECO:0000256" key="1">
    <source>
        <dbReference type="ARBA" id="ARBA00004196"/>
    </source>
</evidence>
<evidence type="ECO:0000256" key="2">
    <source>
        <dbReference type="ARBA" id="ARBA00022748"/>
    </source>
</evidence>
<evidence type="ECO:0000256" key="3">
    <source>
        <dbReference type="ARBA" id="ARBA00023157"/>
    </source>
</evidence>
<keyword evidence="2" id="KW-0201">Cytochrome c-type biogenesis</keyword>
<feature type="domain" description="Thioredoxin" evidence="5">
    <location>
        <begin position="233"/>
        <end position="368"/>
    </location>
</feature>
<dbReference type="Pfam" id="PF14289">
    <property type="entry name" value="DUF4369"/>
    <property type="match status" value="1"/>
</dbReference>
<proteinExistence type="predicted"/>